<sequence length="67" mass="7866">WQGLRGFGHMWHDLYRMYLDGPGGWEKEFFGDERREDLRQHFRRVGEAEARLCLRGVGGLSLDWGGV</sequence>
<dbReference type="Proteomes" id="UP000799539">
    <property type="component" value="Unassembled WGS sequence"/>
</dbReference>
<feature type="non-terminal residue" evidence="1">
    <location>
        <position position="1"/>
    </location>
</feature>
<proteinExistence type="predicted"/>
<dbReference type="OrthoDB" id="5392447at2759"/>
<protein>
    <submittedName>
        <fullName evidence="1">Uncharacterized protein</fullName>
    </submittedName>
</protein>
<keyword evidence="2" id="KW-1185">Reference proteome</keyword>
<evidence type="ECO:0000313" key="2">
    <source>
        <dbReference type="Proteomes" id="UP000799539"/>
    </source>
</evidence>
<organism evidence="1 2">
    <name type="scientific">Cercospora zeae-maydis SCOH1-5</name>
    <dbReference type="NCBI Taxonomy" id="717836"/>
    <lineage>
        <taxon>Eukaryota</taxon>
        <taxon>Fungi</taxon>
        <taxon>Dikarya</taxon>
        <taxon>Ascomycota</taxon>
        <taxon>Pezizomycotina</taxon>
        <taxon>Dothideomycetes</taxon>
        <taxon>Dothideomycetidae</taxon>
        <taxon>Mycosphaerellales</taxon>
        <taxon>Mycosphaerellaceae</taxon>
        <taxon>Cercospora</taxon>
    </lineage>
</organism>
<name>A0A6A6FCI6_9PEZI</name>
<evidence type="ECO:0000313" key="1">
    <source>
        <dbReference type="EMBL" id="KAF2211199.1"/>
    </source>
</evidence>
<accession>A0A6A6FCI6</accession>
<dbReference type="AlphaFoldDB" id="A0A6A6FCI6"/>
<dbReference type="EMBL" id="ML992677">
    <property type="protein sequence ID" value="KAF2211199.1"/>
    <property type="molecule type" value="Genomic_DNA"/>
</dbReference>
<gene>
    <name evidence="1" type="ORF">CERZMDRAFT_43690</name>
</gene>
<reference evidence="1" key="1">
    <citation type="journal article" date="2020" name="Stud. Mycol.">
        <title>101 Dothideomycetes genomes: a test case for predicting lifestyles and emergence of pathogens.</title>
        <authorList>
            <person name="Haridas S."/>
            <person name="Albert R."/>
            <person name="Binder M."/>
            <person name="Bloem J."/>
            <person name="Labutti K."/>
            <person name="Salamov A."/>
            <person name="Andreopoulos B."/>
            <person name="Baker S."/>
            <person name="Barry K."/>
            <person name="Bills G."/>
            <person name="Bluhm B."/>
            <person name="Cannon C."/>
            <person name="Castanera R."/>
            <person name="Culley D."/>
            <person name="Daum C."/>
            <person name="Ezra D."/>
            <person name="Gonzalez J."/>
            <person name="Henrissat B."/>
            <person name="Kuo A."/>
            <person name="Liang C."/>
            <person name="Lipzen A."/>
            <person name="Lutzoni F."/>
            <person name="Magnuson J."/>
            <person name="Mondo S."/>
            <person name="Nolan M."/>
            <person name="Ohm R."/>
            <person name="Pangilinan J."/>
            <person name="Park H.-J."/>
            <person name="Ramirez L."/>
            <person name="Alfaro M."/>
            <person name="Sun H."/>
            <person name="Tritt A."/>
            <person name="Yoshinaga Y."/>
            <person name="Zwiers L.-H."/>
            <person name="Turgeon B."/>
            <person name="Goodwin S."/>
            <person name="Spatafora J."/>
            <person name="Crous P."/>
            <person name="Grigoriev I."/>
        </authorList>
    </citation>
    <scope>NUCLEOTIDE SEQUENCE</scope>
    <source>
        <strain evidence="1">SCOH1-5</strain>
    </source>
</reference>